<dbReference type="Proteomes" id="UP001596226">
    <property type="component" value="Unassembled WGS sequence"/>
</dbReference>
<evidence type="ECO:0000256" key="3">
    <source>
        <dbReference type="ARBA" id="ARBA00022475"/>
    </source>
</evidence>
<feature type="transmembrane region" description="Helical" evidence="7">
    <location>
        <begin position="150"/>
        <end position="170"/>
    </location>
</feature>
<dbReference type="PANTHER" id="PTHR43386:SF1">
    <property type="entry name" value="D,D-DIPEPTIDE TRANSPORT SYSTEM PERMEASE PROTEIN DDPC-RELATED"/>
    <property type="match status" value="1"/>
</dbReference>
<keyword evidence="2 7" id="KW-0813">Transport</keyword>
<proteinExistence type="inferred from homology"/>
<evidence type="ECO:0000313" key="11">
    <source>
        <dbReference type="Proteomes" id="UP001596226"/>
    </source>
</evidence>
<keyword evidence="6 7" id="KW-0472">Membrane</keyword>
<gene>
    <name evidence="10" type="ORF">ACFQGL_14300</name>
</gene>
<evidence type="ECO:0000256" key="6">
    <source>
        <dbReference type="ARBA" id="ARBA00023136"/>
    </source>
</evidence>
<keyword evidence="11" id="KW-1185">Reference proteome</keyword>
<evidence type="ECO:0000256" key="8">
    <source>
        <dbReference type="SAM" id="MobiDB-lite"/>
    </source>
</evidence>
<keyword evidence="5 7" id="KW-1133">Transmembrane helix</keyword>
<dbReference type="Pfam" id="PF12911">
    <property type="entry name" value="OppC_N"/>
    <property type="match status" value="1"/>
</dbReference>
<dbReference type="Gene3D" id="1.10.3720.10">
    <property type="entry name" value="MetI-like"/>
    <property type="match status" value="1"/>
</dbReference>
<dbReference type="InterPro" id="IPR025966">
    <property type="entry name" value="OppC_N"/>
</dbReference>
<comment type="similarity">
    <text evidence="7">Belongs to the binding-protein-dependent transport system permease family.</text>
</comment>
<dbReference type="RefSeq" id="WP_377511302.1">
    <property type="nucleotide sequence ID" value="NZ_JBHSQS010000007.1"/>
</dbReference>
<dbReference type="SUPFAM" id="SSF161098">
    <property type="entry name" value="MetI-like"/>
    <property type="match status" value="1"/>
</dbReference>
<comment type="subcellular location">
    <subcellularLocation>
        <location evidence="1 7">Cell membrane</location>
        <topology evidence="1 7">Multi-pass membrane protein</topology>
    </subcellularLocation>
</comment>
<dbReference type="InterPro" id="IPR035906">
    <property type="entry name" value="MetI-like_sf"/>
</dbReference>
<organism evidence="10 11">
    <name type="scientific">Micromonospora vulcania</name>
    <dbReference type="NCBI Taxonomy" id="1441873"/>
    <lineage>
        <taxon>Bacteria</taxon>
        <taxon>Bacillati</taxon>
        <taxon>Actinomycetota</taxon>
        <taxon>Actinomycetes</taxon>
        <taxon>Micromonosporales</taxon>
        <taxon>Micromonosporaceae</taxon>
        <taxon>Micromonospora</taxon>
    </lineage>
</organism>
<keyword evidence="4 7" id="KW-0812">Transmembrane</keyword>
<feature type="transmembrane region" description="Helical" evidence="7">
    <location>
        <begin position="36"/>
        <end position="62"/>
    </location>
</feature>
<feature type="compositionally biased region" description="Pro residues" evidence="8">
    <location>
        <begin position="9"/>
        <end position="18"/>
    </location>
</feature>
<name>A0ABW1H7B5_9ACTN</name>
<evidence type="ECO:0000256" key="7">
    <source>
        <dbReference type="RuleBase" id="RU363032"/>
    </source>
</evidence>
<dbReference type="Pfam" id="PF00528">
    <property type="entry name" value="BPD_transp_1"/>
    <property type="match status" value="1"/>
</dbReference>
<keyword evidence="3" id="KW-1003">Cell membrane</keyword>
<sequence>MSTDTHLAPPAPARPPSPSRRSGVRHFWRRLVADRWATAGAGIVVFFLVVAAAAPLLCAIAGQDPYTYDLDALSDSGAPLGFGGGISAEHWFGVEPMTGRDLFAIVVYGSRTSILVGIGASALSVLIGVVVGLTAGFYGGWYDRVVTRVVDVLLGFPFLIFVIGLGAIVPTSLPKPLLLVGVLAIFGWPGIARVVRSQTLALKQRTFVVASTALGAGGWHLLVRQLLPNLTATIIVYATIKIPSMIGAEAGLSFLGVGVPPPTPAWGRSIGEAISWVQTDPMFLVFPGAALFLATLAFNLLGDGLRDAFDPKTRGLRR</sequence>
<evidence type="ECO:0000259" key="9">
    <source>
        <dbReference type="PROSITE" id="PS50928"/>
    </source>
</evidence>
<protein>
    <submittedName>
        <fullName evidence="10">ABC transporter permease</fullName>
    </submittedName>
</protein>
<feature type="transmembrane region" description="Helical" evidence="7">
    <location>
        <begin position="114"/>
        <end position="138"/>
    </location>
</feature>
<evidence type="ECO:0000256" key="4">
    <source>
        <dbReference type="ARBA" id="ARBA00022692"/>
    </source>
</evidence>
<feature type="domain" description="ABC transmembrane type-1" evidence="9">
    <location>
        <begin position="110"/>
        <end position="302"/>
    </location>
</feature>
<evidence type="ECO:0000256" key="1">
    <source>
        <dbReference type="ARBA" id="ARBA00004651"/>
    </source>
</evidence>
<comment type="caution">
    <text evidence="10">The sequence shown here is derived from an EMBL/GenBank/DDBJ whole genome shotgun (WGS) entry which is preliminary data.</text>
</comment>
<feature type="transmembrane region" description="Helical" evidence="7">
    <location>
        <begin position="282"/>
        <end position="302"/>
    </location>
</feature>
<dbReference type="CDD" id="cd06261">
    <property type="entry name" value="TM_PBP2"/>
    <property type="match status" value="1"/>
</dbReference>
<evidence type="ECO:0000256" key="5">
    <source>
        <dbReference type="ARBA" id="ARBA00022989"/>
    </source>
</evidence>
<dbReference type="PROSITE" id="PS50928">
    <property type="entry name" value="ABC_TM1"/>
    <property type="match status" value="1"/>
</dbReference>
<evidence type="ECO:0000256" key="2">
    <source>
        <dbReference type="ARBA" id="ARBA00022448"/>
    </source>
</evidence>
<accession>A0ABW1H7B5</accession>
<dbReference type="PANTHER" id="PTHR43386">
    <property type="entry name" value="OLIGOPEPTIDE TRANSPORT SYSTEM PERMEASE PROTEIN APPC"/>
    <property type="match status" value="1"/>
</dbReference>
<dbReference type="InterPro" id="IPR000515">
    <property type="entry name" value="MetI-like"/>
</dbReference>
<feature type="region of interest" description="Disordered" evidence="8">
    <location>
        <begin position="1"/>
        <end position="22"/>
    </location>
</feature>
<dbReference type="InterPro" id="IPR050366">
    <property type="entry name" value="BP-dependent_transpt_permease"/>
</dbReference>
<feature type="transmembrane region" description="Helical" evidence="7">
    <location>
        <begin position="176"/>
        <end position="195"/>
    </location>
</feature>
<reference evidence="11" key="1">
    <citation type="journal article" date="2019" name="Int. J. Syst. Evol. Microbiol.">
        <title>The Global Catalogue of Microorganisms (GCM) 10K type strain sequencing project: providing services to taxonomists for standard genome sequencing and annotation.</title>
        <authorList>
            <consortium name="The Broad Institute Genomics Platform"/>
            <consortium name="The Broad Institute Genome Sequencing Center for Infectious Disease"/>
            <person name="Wu L."/>
            <person name="Ma J."/>
        </authorList>
    </citation>
    <scope>NUCLEOTIDE SEQUENCE [LARGE SCALE GENOMIC DNA]</scope>
    <source>
        <strain evidence="11">CGMCC 4.7144</strain>
    </source>
</reference>
<dbReference type="EMBL" id="JBHSQS010000007">
    <property type="protein sequence ID" value="MFC5924517.1"/>
    <property type="molecule type" value="Genomic_DNA"/>
</dbReference>
<evidence type="ECO:0000313" key="10">
    <source>
        <dbReference type="EMBL" id="MFC5924517.1"/>
    </source>
</evidence>